<dbReference type="AlphaFoldDB" id="A0A2M7VBY8"/>
<feature type="transmembrane region" description="Helical" evidence="1">
    <location>
        <begin position="18"/>
        <end position="39"/>
    </location>
</feature>
<sequence length="380" mass="41325">MVSDQLNTGGAYGQPVRFYKFVALTFLVITIVLLGGIIFMSSKRAEITIVTKADPVEVNTVIDINPNDDSSIVSGFVTSTFVELSKAYSPKGNKTEDAIATGELIIINDSSAAQPLISTTRFMTPEGLLFRLKSGVTVPAGGQVTAEVYADKAGESGNIGPSNFTIPGLNEAKQKLIYAKSEAIMTGGVKTIGVFSQEDLTNAQNSLLADLKTKGIEMLGTQNSDKKGLFDVVQYTFENDGEQGAEISSFNVTGKATVVGVFYDEESLKNYSKDMLEKHIVDNSEVLQSASEEPSVVLSKYDFEEGTAKLTVTNSGLVDLDPNSRELQKIMFYGKTEDEVRRYVMALIHVSSVEMNFHPAWVREVPHVASKVEITIRQVQ</sequence>
<reference evidence="4" key="1">
    <citation type="submission" date="2017-09" db="EMBL/GenBank/DDBJ databases">
        <title>Depth-based differentiation of microbial function through sediment-hosted aquifers and enrichment of novel symbionts in the deep terrestrial subsurface.</title>
        <authorList>
            <person name="Probst A.J."/>
            <person name="Ladd B."/>
            <person name="Jarett J.K."/>
            <person name="Geller-Mcgrath D.E."/>
            <person name="Sieber C.M.K."/>
            <person name="Emerson J.B."/>
            <person name="Anantharaman K."/>
            <person name="Thomas B.C."/>
            <person name="Malmstrom R."/>
            <person name="Stieglmeier M."/>
            <person name="Klingl A."/>
            <person name="Woyke T."/>
            <person name="Ryan C.M."/>
            <person name="Banfield J.F."/>
        </authorList>
    </citation>
    <scope>NUCLEOTIDE SEQUENCE [LARGE SCALE GENOMIC DNA]</scope>
</reference>
<evidence type="ECO:0000313" key="4">
    <source>
        <dbReference type="Proteomes" id="UP000231453"/>
    </source>
</evidence>
<dbReference type="Proteomes" id="UP000231453">
    <property type="component" value="Unassembled WGS sequence"/>
</dbReference>
<keyword evidence="1" id="KW-0812">Transmembrane</keyword>
<evidence type="ECO:0000259" key="2">
    <source>
        <dbReference type="Pfam" id="PF04865"/>
    </source>
</evidence>
<gene>
    <name evidence="3" type="ORF">COX80_00360</name>
</gene>
<accession>A0A2M7VBY8</accession>
<name>A0A2M7VBY8_9BACT</name>
<protein>
    <recommendedName>
        <fullName evidence="2">Baseplate protein J-like barrel domain-containing protein</fullName>
    </recommendedName>
</protein>
<proteinExistence type="predicted"/>
<feature type="domain" description="Baseplate protein J-like barrel" evidence="2">
    <location>
        <begin position="119"/>
        <end position="165"/>
    </location>
</feature>
<keyword evidence="1" id="KW-0472">Membrane</keyword>
<evidence type="ECO:0000313" key="3">
    <source>
        <dbReference type="EMBL" id="PIZ96839.1"/>
    </source>
</evidence>
<evidence type="ECO:0000256" key="1">
    <source>
        <dbReference type="SAM" id="Phobius"/>
    </source>
</evidence>
<dbReference type="InterPro" id="IPR006949">
    <property type="entry name" value="Barrel_Baseplate_J-like"/>
</dbReference>
<comment type="caution">
    <text evidence="3">The sequence shown here is derived from an EMBL/GenBank/DDBJ whole genome shotgun (WGS) entry which is preliminary data.</text>
</comment>
<organism evidence="3 4">
    <name type="scientific">Candidatus Magasanikbacteria bacterium CG_4_10_14_0_2_um_filter_33_14</name>
    <dbReference type="NCBI Taxonomy" id="1974636"/>
    <lineage>
        <taxon>Bacteria</taxon>
        <taxon>Candidatus Magasanikiibacteriota</taxon>
    </lineage>
</organism>
<dbReference type="Pfam" id="PF04865">
    <property type="entry name" value="Baseplate_J"/>
    <property type="match status" value="1"/>
</dbReference>
<dbReference type="EMBL" id="PFPL01000006">
    <property type="protein sequence ID" value="PIZ96839.1"/>
    <property type="molecule type" value="Genomic_DNA"/>
</dbReference>
<keyword evidence="1" id="KW-1133">Transmembrane helix</keyword>